<name>A0A6U4DEC5_9STRA</name>
<evidence type="ECO:0000313" key="2">
    <source>
        <dbReference type="EMBL" id="CAD9246466.1"/>
    </source>
</evidence>
<proteinExistence type="predicted"/>
<evidence type="ECO:0000313" key="1">
    <source>
        <dbReference type="EMBL" id="CAD9246458.1"/>
    </source>
</evidence>
<organism evidence="2">
    <name type="scientific">Phaeomonas parva</name>
    <dbReference type="NCBI Taxonomy" id="124430"/>
    <lineage>
        <taxon>Eukaryota</taxon>
        <taxon>Sar</taxon>
        <taxon>Stramenopiles</taxon>
        <taxon>Ochrophyta</taxon>
        <taxon>Pinguiophyceae</taxon>
        <taxon>Pinguiochrysidales</taxon>
        <taxon>Pinguiochrysidaceae</taxon>
        <taxon>Phaeomonas</taxon>
    </lineage>
</organism>
<protein>
    <submittedName>
        <fullName evidence="2">Uncharacterized protein</fullName>
    </submittedName>
</protein>
<dbReference type="EMBL" id="HBGJ01007647">
    <property type="protein sequence ID" value="CAD9246458.1"/>
    <property type="molecule type" value="Transcribed_RNA"/>
</dbReference>
<gene>
    <name evidence="1" type="ORF">PPAR1163_LOCUS4810</name>
    <name evidence="2" type="ORF">PPAR1163_LOCUS4818</name>
</gene>
<accession>A0A6U4DEC5</accession>
<reference evidence="2" key="1">
    <citation type="submission" date="2021-01" db="EMBL/GenBank/DDBJ databases">
        <authorList>
            <person name="Corre E."/>
            <person name="Pelletier E."/>
            <person name="Niang G."/>
            <person name="Scheremetjew M."/>
            <person name="Finn R."/>
            <person name="Kale V."/>
            <person name="Holt S."/>
            <person name="Cochrane G."/>
            <person name="Meng A."/>
            <person name="Brown T."/>
            <person name="Cohen L."/>
        </authorList>
    </citation>
    <scope>NUCLEOTIDE SEQUENCE</scope>
    <source>
        <strain evidence="2">CCMP2877</strain>
    </source>
</reference>
<dbReference type="EMBL" id="HBGJ01007658">
    <property type="protein sequence ID" value="CAD9246466.1"/>
    <property type="molecule type" value="Transcribed_RNA"/>
</dbReference>
<sequence>MVCGRWRSEKVSKGYFNAASAVHVETHLGLAKRLDDAARGREAVHVRVHLRSGEGGSRYVRTCEDGRCYYVSMYTYINVQRINVAWLRTFMKSSSAPSSSFFSPVVRQHVRV</sequence>
<dbReference type="AlphaFoldDB" id="A0A6U4DEC5"/>